<feature type="compositionally biased region" description="Low complexity" evidence="1">
    <location>
        <begin position="71"/>
        <end position="80"/>
    </location>
</feature>
<protein>
    <submittedName>
        <fullName evidence="2">Uncharacterized protein</fullName>
    </submittedName>
</protein>
<proteinExistence type="predicted"/>
<name>A0A942I8J5_9HYPH</name>
<feature type="region of interest" description="Disordered" evidence="1">
    <location>
        <begin position="67"/>
        <end position="98"/>
    </location>
</feature>
<dbReference type="RefSeq" id="WP_188253856.1">
    <property type="nucleotide sequence ID" value="NZ_JABVCF010000003.1"/>
</dbReference>
<sequence length="147" mass="14662">MAASATGGFAVPNGSPTIPPRMTIGVEGTNGRVGCFTAATFSLVTLGSSPWYAMTEGLIETSFAGIGRDTGAASRPSGASRSGGGYASSATFSGGRGAPRSVMIDGLLFGGATLTKDDALAPPVDRARSADVQTISRKNAAPEKSCN</sequence>
<evidence type="ECO:0000313" key="3">
    <source>
        <dbReference type="Proteomes" id="UP000680348"/>
    </source>
</evidence>
<gene>
    <name evidence="2" type="ORF">KEU06_06580</name>
</gene>
<reference evidence="2" key="1">
    <citation type="submission" date="2021-04" db="EMBL/GenBank/DDBJ databases">
        <title>Pseudaminobacter soli sp. nov., isolated from paddy soil contaminated by heavy metals.</title>
        <authorList>
            <person name="Zhang K."/>
        </authorList>
    </citation>
    <scope>NUCLEOTIDE SEQUENCE</scope>
    <source>
        <strain evidence="2">19-2017</strain>
    </source>
</reference>
<dbReference type="AlphaFoldDB" id="A0A942I8J5"/>
<comment type="caution">
    <text evidence="2">The sequence shown here is derived from an EMBL/GenBank/DDBJ whole genome shotgun (WGS) entry which is preliminary data.</text>
</comment>
<feature type="region of interest" description="Disordered" evidence="1">
    <location>
        <begin position="1"/>
        <end position="20"/>
    </location>
</feature>
<organism evidence="2 3">
    <name type="scientific">Pseudaminobacter soli</name>
    <name type="common">ex Zhang et al. 2022</name>
    <dbReference type="NCBI Taxonomy" id="2831468"/>
    <lineage>
        <taxon>Bacteria</taxon>
        <taxon>Pseudomonadati</taxon>
        <taxon>Pseudomonadota</taxon>
        <taxon>Alphaproteobacteria</taxon>
        <taxon>Hyphomicrobiales</taxon>
        <taxon>Phyllobacteriaceae</taxon>
        <taxon>Pseudaminobacter</taxon>
    </lineage>
</organism>
<keyword evidence="3" id="KW-1185">Reference proteome</keyword>
<accession>A0A942I8J5</accession>
<feature type="compositionally biased region" description="Basic and acidic residues" evidence="1">
    <location>
        <begin position="117"/>
        <end position="129"/>
    </location>
</feature>
<evidence type="ECO:0000256" key="1">
    <source>
        <dbReference type="SAM" id="MobiDB-lite"/>
    </source>
</evidence>
<dbReference type="Proteomes" id="UP000680348">
    <property type="component" value="Unassembled WGS sequence"/>
</dbReference>
<feature type="region of interest" description="Disordered" evidence="1">
    <location>
        <begin position="117"/>
        <end position="147"/>
    </location>
</feature>
<dbReference type="EMBL" id="JAGWCR010000003">
    <property type="protein sequence ID" value="MBS3648291.1"/>
    <property type="molecule type" value="Genomic_DNA"/>
</dbReference>
<evidence type="ECO:0000313" key="2">
    <source>
        <dbReference type="EMBL" id="MBS3648291.1"/>
    </source>
</evidence>